<keyword evidence="5" id="KW-1185">Reference proteome</keyword>
<evidence type="ECO:0000259" key="3">
    <source>
        <dbReference type="Pfam" id="PF01757"/>
    </source>
</evidence>
<feature type="transmembrane region" description="Helical" evidence="1">
    <location>
        <begin position="492"/>
        <end position="515"/>
    </location>
</feature>
<feature type="transmembrane region" description="Helical" evidence="1">
    <location>
        <begin position="349"/>
        <end position="369"/>
    </location>
</feature>
<feature type="transmembrane region" description="Helical" evidence="1">
    <location>
        <begin position="564"/>
        <end position="588"/>
    </location>
</feature>
<evidence type="ECO:0000256" key="1">
    <source>
        <dbReference type="SAM" id="Phobius"/>
    </source>
</evidence>
<keyword evidence="1" id="KW-0472">Membrane</keyword>
<gene>
    <name evidence="4" type="ORF">LSINAPIS_LOCUS6121</name>
</gene>
<name>A0A5E4Q792_9NEOP</name>
<dbReference type="InterPro" id="IPR002656">
    <property type="entry name" value="Acyl_transf_3_dom"/>
</dbReference>
<feature type="domain" description="Acyltransferase 3" evidence="3">
    <location>
        <begin position="214"/>
        <end position="585"/>
    </location>
</feature>
<sequence length="613" mass="70903">MNIKYFVILLFFELCCGDSFNLNVTEYFRMPPLFELDNYEQCMASEDGVFCVVAVDVIKEPDNDVTDIIKKYSLHKLKQFNHSSLDRGICVTRSCKEHNIDNLNMEDLNIVLSECINETIYNEYKVKTKVSRINYCHYSKRQEDVDVDIGDWIFAIIILIIVLLNIIGTLYDAQLDRTKNENTGNQYLLSFSVFQNWNNFISNEQKDPRLRSFQGLDVIRTVLILLVVMAHIIWFMSFSFVDNPRELELNFEKLSYQALFSATALTQIYFVMSGCLLAHARQIKAEQRSESWMIFPSSLICRLGRVLPAIMMILGFTTTWFRHLGNGPLWNYYVGTPISDCQQYWWSHLLHVSVEIHLYTIGLFIYLATRSRFRNLAFTIMILLGLVGPALTVWFKDTDATLLVNPEFIRGMGGNNVRYVHSLPYNSLAAYVIGICLGLYIYDAQRIDKKFPNRKVLSLLTWMVVPATVLLFSISGKYFFGSHERAPLLFRMIFAAMHRPIVASLYAFLVLSLVFKFNKFGSILADWSVWRIPSRLSYMVYITHVNIIQYLLGTRTQLANISFINFVMNFVGVTCISFLLALPLYLLLEAPFTNVVKTLTHQKLLSKQDTKKE</sequence>
<dbReference type="GO" id="GO:0016747">
    <property type="term" value="F:acyltransferase activity, transferring groups other than amino-acyl groups"/>
    <property type="evidence" value="ECO:0007669"/>
    <property type="project" value="InterPro"/>
</dbReference>
<feature type="chain" id="PRO_5022782497" description="Acyltransferase 3 domain-containing protein" evidence="2">
    <location>
        <begin position="18"/>
        <end position="613"/>
    </location>
</feature>
<feature type="transmembrane region" description="Helical" evidence="1">
    <location>
        <begin position="456"/>
        <end position="480"/>
    </location>
</feature>
<evidence type="ECO:0000313" key="4">
    <source>
        <dbReference type="EMBL" id="VVC94096.1"/>
    </source>
</evidence>
<dbReference type="PANTHER" id="PTHR11161">
    <property type="entry name" value="O-ACYLTRANSFERASE"/>
    <property type="match status" value="1"/>
</dbReference>
<evidence type="ECO:0000256" key="2">
    <source>
        <dbReference type="SAM" id="SignalP"/>
    </source>
</evidence>
<dbReference type="EMBL" id="FZQP02001881">
    <property type="protein sequence ID" value="VVC94096.1"/>
    <property type="molecule type" value="Genomic_DNA"/>
</dbReference>
<dbReference type="PANTHER" id="PTHR11161:SF12">
    <property type="entry name" value="ACYLTRANSFERASE 3 DOMAIN-CONTAINING PROTEIN-RELATED"/>
    <property type="match status" value="1"/>
</dbReference>
<reference evidence="4 5" key="1">
    <citation type="submission" date="2017-07" db="EMBL/GenBank/DDBJ databases">
        <authorList>
            <person name="Talla V."/>
            <person name="Backstrom N."/>
        </authorList>
    </citation>
    <scope>NUCLEOTIDE SEQUENCE [LARGE SCALE GENOMIC DNA]</scope>
</reference>
<evidence type="ECO:0000313" key="5">
    <source>
        <dbReference type="Proteomes" id="UP000324832"/>
    </source>
</evidence>
<feature type="transmembrane region" description="Helical" evidence="1">
    <location>
        <begin position="536"/>
        <end position="552"/>
    </location>
</feature>
<dbReference type="AlphaFoldDB" id="A0A5E4Q792"/>
<feature type="signal peptide" evidence="2">
    <location>
        <begin position="1"/>
        <end position="17"/>
    </location>
</feature>
<feature type="transmembrane region" description="Helical" evidence="1">
    <location>
        <begin position="425"/>
        <end position="444"/>
    </location>
</feature>
<dbReference type="InterPro" id="IPR052728">
    <property type="entry name" value="O2_lipid_transport_reg"/>
</dbReference>
<keyword evidence="1" id="KW-1133">Transmembrane helix</keyword>
<feature type="transmembrane region" description="Helical" evidence="1">
    <location>
        <begin position="258"/>
        <end position="278"/>
    </location>
</feature>
<feature type="transmembrane region" description="Helical" evidence="1">
    <location>
        <begin position="152"/>
        <end position="171"/>
    </location>
</feature>
<organism evidence="4 5">
    <name type="scientific">Leptidea sinapis</name>
    <dbReference type="NCBI Taxonomy" id="189913"/>
    <lineage>
        <taxon>Eukaryota</taxon>
        <taxon>Metazoa</taxon>
        <taxon>Ecdysozoa</taxon>
        <taxon>Arthropoda</taxon>
        <taxon>Hexapoda</taxon>
        <taxon>Insecta</taxon>
        <taxon>Pterygota</taxon>
        <taxon>Neoptera</taxon>
        <taxon>Endopterygota</taxon>
        <taxon>Lepidoptera</taxon>
        <taxon>Glossata</taxon>
        <taxon>Ditrysia</taxon>
        <taxon>Papilionoidea</taxon>
        <taxon>Pieridae</taxon>
        <taxon>Dismorphiinae</taxon>
        <taxon>Leptidea</taxon>
    </lineage>
</organism>
<protein>
    <recommendedName>
        <fullName evidence="3">Acyltransferase 3 domain-containing protein</fullName>
    </recommendedName>
</protein>
<feature type="transmembrane region" description="Helical" evidence="1">
    <location>
        <begin position="218"/>
        <end position="238"/>
    </location>
</feature>
<keyword evidence="2" id="KW-0732">Signal</keyword>
<feature type="transmembrane region" description="Helical" evidence="1">
    <location>
        <begin position="376"/>
        <end position="395"/>
    </location>
</feature>
<feature type="transmembrane region" description="Helical" evidence="1">
    <location>
        <begin position="299"/>
        <end position="321"/>
    </location>
</feature>
<dbReference type="Proteomes" id="UP000324832">
    <property type="component" value="Unassembled WGS sequence"/>
</dbReference>
<keyword evidence="1" id="KW-0812">Transmembrane</keyword>
<dbReference type="Pfam" id="PF01757">
    <property type="entry name" value="Acyl_transf_3"/>
    <property type="match status" value="1"/>
</dbReference>
<accession>A0A5E4Q792</accession>
<proteinExistence type="predicted"/>